<dbReference type="SUPFAM" id="SSF81342">
    <property type="entry name" value="Transmembrane di-heme cytochromes"/>
    <property type="match status" value="1"/>
</dbReference>
<evidence type="ECO:0000313" key="3">
    <source>
        <dbReference type="EMBL" id="MBB6644952.1"/>
    </source>
</evidence>
<evidence type="ECO:0000259" key="2">
    <source>
        <dbReference type="Pfam" id="PF00033"/>
    </source>
</evidence>
<dbReference type="GO" id="GO:0016020">
    <property type="term" value="C:membrane"/>
    <property type="evidence" value="ECO:0007669"/>
    <property type="project" value="InterPro"/>
</dbReference>
<dbReference type="GO" id="GO:0009055">
    <property type="term" value="F:electron transfer activity"/>
    <property type="evidence" value="ECO:0007669"/>
    <property type="project" value="InterPro"/>
</dbReference>
<organism evidence="3 4">
    <name type="scientific">Halobellus ruber</name>
    <dbReference type="NCBI Taxonomy" id="2761102"/>
    <lineage>
        <taxon>Archaea</taxon>
        <taxon>Methanobacteriati</taxon>
        <taxon>Methanobacteriota</taxon>
        <taxon>Stenosarchaea group</taxon>
        <taxon>Halobacteria</taxon>
        <taxon>Halobacteriales</taxon>
        <taxon>Haloferacaceae</taxon>
        <taxon>Halobellus</taxon>
    </lineage>
</organism>
<feature type="domain" description="Cytochrome b/b6 N-terminal region profile" evidence="2">
    <location>
        <begin position="67"/>
        <end position="142"/>
    </location>
</feature>
<dbReference type="InterPro" id="IPR027387">
    <property type="entry name" value="Cytb/b6-like_sf"/>
</dbReference>
<keyword evidence="1" id="KW-0812">Transmembrane</keyword>
<keyword evidence="1" id="KW-0472">Membrane</keyword>
<evidence type="ECO:0000256" key="1">
    <source>
        <dbReference type="SAM" id="Phobius"/>
    </source>
</evidence>
<gene>
    <name evidence="3" type="ORF">H5V44_01320</name>
</gene>
<name>A0A7J9SEK2_9EURY</name>
<dbReference type="InterPro" id="IPR016174">
    <property type="entry name" value="Di-haem_cyt_TM"/>
</dbReference>
<comment type="caution">
    <text evidence="3">The sequence shown here is derived from an EMBL/GenBank/DDBJ whole genome shotgun (WGS) entry which is preliminary data.</text>
</comment>
<feature type="transmembrane region" description="Helical" evidence="1">
    <location>
        <begin position="102"/>
        <end position="126"/>
    </location>
</feature>
<dbReference type="AlphaFoldDB" id="A0A7J9SEK2"/>
<feature type="transmembrane region" description="Helical" evidence="1">
    <location>
        <begin position="45"/>
        <end position="63"/>
    </location>
</feature>
<reference evidence="3 4" key="1">
    <citation type="submission" date="2020-08" db="EMBL/GenBank/DDBJ databases">
        <authorList>
            <person name="Seo M.-J."/>
        </authorList>
    </citation>
    <scope>NUCLEOTIDE SEQUENCE [LARGE SCALE GENOMIC DNA]</scope>
    <source>
        <strain evidence="3 4">MBLA0160</strain>
    </source>
</reference>
<dbReference type="EMBL" id="JACKXD010000001">
    <property type="protein sequence ID" value="MBB6644952.1"/>
    <property type="molecule type" value="Genomic_DNA"/>
</dbReference>
<feature type="transmembrane region" description="Helical" evidence="1">
    <location>
        <begin position="138"/>
        <end position="159"/>
    </location>
</feature>
<dbReference type="RefSeq" id="WP_185191335.1">
    <property type="nucleotide sequence ID" value="NZ_JACKXD010000001.1"/>
</dbReference>
<evidence type="ECO:0000313" key="4">
    <source>
        <dbReference type="Proteomes" id="UP000546257"/>
    </source>
</evidence>
<sequence length="171" mass="17019">MSDTEPRSGSDPPLNALLLALVAGVVAVDLALAVATPASTQPVRLLLAGCAACVPLLGLAAGVVHRPAYAVGAVLSAPLVVIYAYTGLILPWTQLSFTLGQVGLELLLGVPVVGEPAALGLFGGFTLGQATLEQAFRFHYALVGIGGLASVAAVAAVGLRRGPGLTGSASR</sequence>
<dbReference type="GO" id="GO:0016491">
    <property type="term" value="F:oxidoreductase activity"/>
    <property type="evidence" value="ECO:0007669"/>
    <property type="project" value="InterPro"/>
</dbReference>
<dbReference type="Pfam" id="PF00033">
    <property type="entry name" value="Cytochrome_B"/>
    <property type="match status" value="1"/>
</dbReference>
<feature type="transmembrane region" description="Helical" evidence="1">
    <location>
        <begin position="16"/>
        <end position="38"/>
    </location>
</feature>
<dbReference type="Proteomes" id="UP000546257">
    <property type="component" value="Unassembled WGS sequence"/>
</dbReference>
<protein>
    <submittedName>
        <fullName evidence="3">Cytochrome b N-terminal domain-containing protein</fullName>
    </submittedName>
</protein>
<keyword evidence="1" id="KW-1133">Transmembrane helix</keyword>
<accession>A0A7J9SEK2</accession>
<dbReference type="InterPro" id="IPR005797">
    <property type="entry name" value="Cyt_b/b6_N"/>
</dbReference>
<feature type="transmembrane region" description="Helical" evidence="1">
    <location>
        <begin position="69"/>
        <end position="90"/>
    </location>
</feature>
<dbReference type="Gene3D" id="1.20.810.10">
    <property type="entry name" value="Cytochrome Bc1 Complex, Chain C"/>
    <property type="match status" value="1"/>
</dbReference>
<keyword evidence="4" id="KW-1185">Reference proteome</keyword>
<proteinExistence type="predicted"/>
<dbReference type="GO" id="GO:0022904">
    <property type="term" value="P:respiratory electron transport chain"/>
    <property type="evidence" value="ECO:0007669"/>
    <property type="project" value="InterPro"/>
</dbReference>